<evidence type="ECO:0000256" key="1">
    <source>
        <dbReference type="SAM" id="MobiDB-lite"/>
    </source>
</evidence>
<dbReference type="Proteomes" id="UP000245119">
    <property type="component" value="Linkage Group LG2"/>
</dbReference>
<name>A0A2T7PUH7_POMCA</name>
<protein>
    <submittedName>
        <fullName evidence="2">Uncharacterized protein</fullName>
    </submittedName>
</protein>
<feature type="region of interest" description="Disordered" evidence="1">
    <location>
        <begin position="60"/>
        <end position="94"/>
    </location>
</feature>
<gene>
    <name evidence="2" type="ORF">C0Q70_04061</name>
</gene>
<reference evidence="2 3" key="1">
    <citation type="submission" date="2018-04" db="EMBL/GenBank/DDBJ databases">
        <title>The genome of golden apple snail Pomacea canaliculata provides insight into stress tolerance and invasive adaptation.</title>
        <authorList>
            <person name="Liu C."/>
            <person name="Liu B."/>
            <person name="Ren Y."/>
            <person name="Zhang Y."/>
            <person name="Wang H."/>
            <person name="Li S."/>
            <person name="Jiang F."/>
            <person name="Yin L."/>
            <person name="Zhang G."/>
            <person name="Qian W."/>
            <person name="Fan W."/>
        </authorList>
    </citation>
    <scope>NUCLEOTIDE SEQUENCE [LARGE SCALE GENOMIC DNA]</scope>
    <source>
        <strain evidence="2">SZHN2017</strain>
        <tissue evidence="2">Muscle</tissue>
    </source>
</reference>
<evidence type="ECO:0000313" key="2">
    <source>
        <dbReference type="EMBL" id="PVD37068.1"/>
    </source>
</evidence>
<dbReference type="EMBL" id="PZQS01000002">
    <property type="protein sequence ID" value="PVD37068.1"/>
    <property type="molecule type" value="Genomic_DNA"/>
</dbReference>
<keyword evidence="3" id="KW-1185">Reference proteome</keyword>
<proteinExistence type="predicted"/>
<dbReference type="AlphaFoldDB" id="A0A2T7PUH7"/>
<comment type="caution">
    <text evidence="2">The sequence shown here is derived from an EMBL/GenBank/DDBJ whole genome shotgun (WGS) entry which is preliminary data.</text>
</comment>
<sequence>MMTVTGSEARIIRRNADSLRRPHDITHLPSTTIITPFVATTDSATGEGSGVRVVRACENEGSVSHDESPTSSVARLQSQNLYSPRTPSASRAGR</sequence>
<accession>A0A2T7PUH7</accession>
<feature type="compositionally biased region" description="Polar residues" evidence="1">
    <location>
        <begin position="69"/>
        <end position="94"/>
    </location>
</feature>
<evidence type="ECO:0000313" key="3">
    <source>
        <dbReference type="Proteomes" id="UP000245119"/>
    </source>
</evidence>
<organism evidence="2 3">
    <name type="scientific">Pomacea canaliculata</name>
    <name type="common">Golden apple snail</name>
    <dbReference type="NCBI Taxonomy" id="400727"/>
    <lineage>
        <taxon>Eukaryota</taxon>
        <taxon>Metazoa</taxon>
        <taxon>Spiralia</taxon>
        <taxon>Lophotrochozoa</taxon>
        <taxon>Mollusca</taxon>
        <taxon>Gastropoda</taxon>
        <taxon>Caenogastropoda</taxon>
        <taxon>Architaenioglossa</taxon>
        <taxon>Ampullarioidea</taxon>
        <taxon>Ampullariidae</taxon>
        <taxon>Pomacea</taxon>
    </lineage>
</organism>